<comment type="caution">
    <text evidence="15">The sequence shown here is derived from an EMBL/GenBank/DDBJ whole genome shotgun (WGS) entry which is preliminary data.</text>
</comment>
<evidence type="ECO:0000256" key="5">
    <source>
        <dbReference type="ARBA" id="ARBA00022670"/>
    </source>
</evidence>
<keyword evidence="16" id="KW-1185">Reference proteome</keyword>
<evidence type="ECO:0000256" key="13">
    <source>
        <dbReference type="SAM" id="Phobius"/>
    </source>
</evidence>
<feature type="transmembrane region" description="Helical" evidence="13">
    <location>
        <begin position="156"/>
        <end position="181"/>
    </location>
</feature>
<keyword evidence="8" id="KW-0378">Hydrolase</keyword>
<feature type="transmembrane region" description="Helical" evidence="13">
    <location>
        <begin position="82"/>
        <end position="108"/>
    </location>
</feature>
<keyword evidence="11" id="KW-0482">Metalloprotease</keyword>
<dbReference type="PANTHER" id="PTHR35864">
    <property type="entry name" value="ZINC METALLOPROTEASE MJ0611-RELATED"/>
    <property type="match status" value="1"/>
</dbReference>
<dbReference type="EMBL" id="LSZW01000063">
    <property type="protein sequence ID" value="KXK65108.1"/>
    <property type="molecule type" value="Genomic_DNA"/>
</dbReference>
<protein>
    <submittedName>
        <fullName evidence="15">Peptidase, M50 family</fullName>
    </submittedName>
</protein>
<evidence type="ECO:0000256" key="10">
    <source>
        <dbReference type="ARBA" id="ARBA00022989"/>
    </source>
</evidence>
<dbReference type="GO" id="GO:0046872">
    <property type="term" value="F:metal ion binding"/>
    <property type="evidence" value="ECO:0007669"/>
    <property type="project" value="UniProtKB-KW"/>
</dbReference>
<dbReference type="CDD" id="cd06158">
    <property type="entry name" value="S2P-M50_like_1"/>
    <property type="match status" value="1"/>
</dbReference>
<proteinExistence type="inferred from homology"/>
<dbReference type="PANTHER" id="PTHR35864:SF1">
    <property type="entry name" value="ZINC METALLOPROTEASE YWHC-RELATED"/>
    <property type="match status" value="1"/>
</dbReference>
<name>A0A136Q345_9FIRM</name>
<evidence type="ECO:0000256" key="4">
    <source>
        <dbReference type="ARBA" id="ARBA00022475"/>
    </source>
</evidence>
<evidence type="ECO:0000313" key="15">
    <source>
        <dbReference type="EMBL" id="KXK65108.1"/>
    </source>
</evidence>
<dbReference type="InterPro" id="IPR008915">
    <property type="entry name" value="Peptidase_M50"/>
</dbReference>
<dbReference type="GO" id="GO:0006508">
    <property type="term" value="P:proteolysis"/>
    <property type="evidence" value="ECO:0007669"/>
    <property type="project" value="UniProtKB-KW"/>
</dbReference>
<feature type="transmembrane region" description="Helical" evidence="13">
    <location>
        <begin position="114"/>
        <end position="135"/>
    </location>
</feature>
<evidence type="ECO:0000256" key="9">
    <source>
        <dbReference type="ARBA" id="ARBA00022833"/>
    </source>
</evidence>
<evidence type="ECO:0000256" key="7">
    <source>
        <dbReference type="ARBA" id="ARBA00022723"/>
    </source>
</evidence>
<accession>A0A136Q345</accession>
<evidence type="ECO:0000256" key="2">
    <source>
        <dbReference type="ARBA" id="ARBA00004651"/>
    </source>
</evidence>
<evidence type="ECO:0000313" key="16">
    <source>
        <dbReference type="Proteomes" id="UP000070366"/>
    </source>
</evidence>
<dbReference type="AlphaFoldDB" id="A0A136Q345"/>
<keyword evidence="5" id="KW-0645">Protease</keyword>
<dbReference type="Pfam" id="PF02163">
    <property type="entry name" value="Peptidase_M50"/>
    <property type="match status" value="1"/>
</dbReference>
<keyword evidence="10 13" id="KW-1133">Transmembrane helix</keyword>
<dbReference type="STRING" id="626937.HMPREF3293_02366"/>
<gene>
    <name evidence="15" type="ORF">HMPREF3293_02366</name>
</gene>
<dbReference type="GO" id="GO:0008237">
    <property type="term" value="F:metallopeptidase activity"/>
    <property type="evidence" value="ECO:0007669"/>
    <property type="project" value="UniProtKB-KW"/>
</dbReference>
<evidence type="ECO:0000256" key="12">
    <source>
        <dbReference type="ARBA" id="ARBA00023136"/>
    </source>
</evidence>
<evidence type="ECO:0000256" key="11">
    <source>
        <dbReference type="ARBA" id="ARBA00023049"/>
    </source>
</evidence>
<organism evidence="15 16">
    <name type="scientific">Christensenella minuta</name>
    <dbReference type="NCBI Taxonomy" id="626937"/>
    <lineage>
        <taxon>Bacteria</taxon>
        <taxon>Bacillati</taxon>
        <taxon>Bacillota</taxon>
        <taxon>Clostridia</taxon>
        <taxon>Christensenellales</taxon>
        <taxon>Christensenellaceae</taxon>
        <taxon>Christensenella</taxon>
    </lineage>
</organism>
<evidence type="ECO:0000256" key="8">
    <source>
        <dbReference type="ARBA" id="ARBA00022801"/>
    </source>
</evidence>
<reference evidence="15 16" key="1">
    <citation type="submission" date="2016-02" db="EMBL/GenBank/DDBJ databases">
        <authorList>
            <person name="Wen L."/>
            <person name="He K."/>
            <person name="Yang H."/>
        </authorList>
    </citation>
    <scope>NUCLEOTIDE SEQUENCE [LARGE SCALE GENOMIC DNA]</scope>
    <source>
        <strain evidence="15 16">DSM 22607</strain>
    </source>
</reference>
<dbReference type="Proteomes" id="UP000070366">
    <property type="component" value="Unassembled WGS sequence"/>
</dbReference>
<comment type="cofactor">
    <cofactor evidence="1">
        <name>Zn(2+)</name>
        <dbReference type="ChEBI" id="CHEBI:29105"/>
    </cofactor>
</comment>
<comment type="subcellular location">
    <subcellularLocation>
        <location evidence="2">Cell membrane</location>
        <topology evidence="2">Multi-pass membrane protein</topology>
    </subcellularLocation>
</comment>
<evidence type="ECO:0000256" key="3">
    <source>
        <dbReference type="ARBA" id="ARBA00007931"/>
    </source>
</evidence>
<sequence length="218" mass="24229">MMLLYSIPAVLLALSIHEYSHAFAAYKCGDPTARNLGRMTLDPVKHLDPIGLICLLLFRFGWAKPVPVNSRNFKHPKKDNIIVSLSGIIANFILSFIAAAVLFIAIGLGVTNGIFIHIMVPIITLNITLGIFNLIPIPPLDGFQFLSSFLTRKASAVINVLYRYGFIILLILIISGFTGWLLGNFTYWLIGTYDSFFSVFAPGMKGILQQAYVFSYTY</sequence>
<keyword evidence="12 13" id="KW-0472">Membrane</keyword>
<comment type="similarity">
    <text evidence="3">Belongs to the peptidase M50B family.</text>
</comment>
<keyword evidence="4" id="KW-1003">Cell membrane</keyword>
<dbReference type="GO" id="GO:0005886">
    <property type="term" value="C:plasma membrane"/>
    <property type="evidence" value="ECO:0007669"/>
    <property type="project" value="UniProtKB-SubCell"/>
</dbReference>
<keyword evidence="7" id="KW-0479">Metal-binding</keyword>
<dbReference type="InterPro" id="IPR052348">
    <property type="entry name" value="Metallopeptidase_M50B"/>
</dbReference>
<feature type="domain" description="Peptidase M50" evidence="14">
    <location>
        <begin position="113"/>
        <end position="172"/>
    </location>
</feature>
<keyword evidence="9" id="KW-0862">Zinc</keyword>
<keyword evidence="6 13" id="KW-0812">Transmembrane</keyword>
<evidence type="ECO:0000256" key="1">
    <source>
        <dbReference type="ARBA" id="ARBA00001947"/>
    </source>
</evidence>
<evidence type="ECO:0000259" key="14">
    <source>
        <dbReference type="Pfam" id="PF02163"/>
    </source>
</evidence>
<dbReference type="InterPro" id="IPR044537">
    <property type="entry name" value="Rip2-like"/>
</dbReference>
<evidence type="ECO:0000256" key="6">
    <source>
        <dbReference type="ARBA" id="ARBA00022692"/>
    </source>
</evidence>
<feature type="transmembrane region" description="Helical" evidence="13">
    <location>
        <begin position="187"/>
        <end position="208"/>
    </location>
</feature>